<comment type="caution">
    <text evidence="1">The sequence shown here is derived from an EMBL/GenBank/DDBJ whole genome shotgun (WGS) entry which is preliminary data.</text>
</comment>
<dbReference type="RefSeq" id="WP_154563636.1">
    <property type="nucleotide sequence ID" value="NZ_VUMG01000003.1"/>
</dbReference>
<proteinExistence type="predicted"/>
<name>A0A7K0J7H3_9ACTN</name>
<sequence length="120" mass="12840">MISEARSRVAAQATRACPGVPVHQSVPARLDLPAILITEGTPFITTARFGTWSIAWRVLVIARPGDNSTMIGWLDDTVSALIDGIDDLTEVEPFTTMTGPDGQLLLTCALTITTMEGMNP</sequence>
<accession>A0A7K0J7H3</accession>
<keyword evidence="2" id="KW-1185">Reference proteome</keyword>
<dbReference type="AlphaFoldDB" id="A0A7K0J7H3"/>
<organism evidence="1 2">
    <name type="scientific">Cutibacterium porci</name>
    <dbReference type="NCBI Taxonomy" id="2605781"/>
    <lineage>
        <taxon>Bacteria</taxon>
        <taxon>Bacillati</taxon>
        <taxon>Actinomycetota</taxon>
        <taxon>Actinomycetes</taxon>
        <taxon>Propionibacteriales</taxon>
        <taxon>Propionibacteriaceae</taxon>
        <taxon>Cutibacterium</taxon>
    </lineage>
</organism>
<evidence type="ECO:0000313" key="2">
    <source>
        <dbReference type="Proteomes" id="UP000466104"/>
    </source>
</evidence>
<dbReference type="Proteomes" id="UP000466104">
    <property type="component" value="Unassembled WGS sequence"/>
</dbReference>
<gene>
    <name evidence="1" type="ORF">FYJ43_07645</name>
</gene>
<reference evidence="1 2" key="1">
    <citation type="submission" date="2019-08" db="EMBL/GenBank/DDBJ databases">
        <title>In-depth cultivation of the pig gut microbiome towards novel bacterial diversity and tailored functional studies.</title>
        <authorList>
            <person name="Wylensek D."/>
            <person name="Hitch T.C.A."/>
            <person name="Clavel T."/>
        </authorList>
    </citation>
    <scope>NUCLEOTIDE SEQUENCE [LARGE SCALE GENOMIC DNA]</scope>
    <source>
        <strain evidence="1 2">WCA-380-WT-3A</strain>
    </source>
</reference>
<protein>
    <submittedName>
        <fullName evidence="1">Uncharacterized protein</fullName>
    </submittedName>
</protein>
<evidence type="ECO:0000313" key="1">
    <source>
        <dbReference type="EMBL" id="MSS45911.1"/>
    </source>
</evidence>
<dbReference type="EMBL" id="VUMG01000003">
    <property type="protein sequence ID" value="MSS45911.1"/>
    <property type="molecule type" value="Genomic_DNA"/>
</dbReference>